<dbReference type="EMBL" id="MN966732">
    <property type="protein sequence ID" value="QIN96540.1"/>
    <property type="molecule type" value="Genomic_DNA"/>
</dbReference>
<accession>A0A6G8R564</accession>
<evidence type="ECO:0000313" key="2">
    <source>
        <dbReference type="Proteomes" id="UP000501678"/>
    </source>
</evidence>
<name>A0A6G8R564_9CAUD</name>
<dbReference type="Proteomes" id="UP000501678">
    <property type="component" value="Segment"/>
</dbReference>
<reference evidence="1 2" key="1">
    <citation type="submission" date="2020-01" db="EMBL/GenBank/DDBJ databases">
        <authorList>
            <person name="Luck C."/>
            <person name="Lieb S."/>
            <person name="Broussard G."/>
        </authorList>
    </citation>
    <scope>NUCLEOTIDE SEQUENCE [LARGE SCALE GENOMIC DNA]</scope>
</reference>
<proteinExistence type="predicted"/>
<protein>
    <submittedName>
        <fullName evidence="1">Uncharacterized protein</fullName>
    </submittedName>
</protein>
<gene>
    <name evidence="1" type="ORF">CHESTER_136</name>
</gene>
<organism evidence="1 2">
    <name type="scientific">Vibrio phage Chester</name>
    <dbReference type="NCBI Taxonomy" id="2712961"/>
    <lineage>
        <taxon>Viruses</taxon>
        <taxon>Duplodnaviria</taxon>
        <taxon>Heunggongvirae</taxon>
        <taxon>Uroviricota</taxon>
        <taxon>Caudoviricetes</taxon>
        <taxon>Demerecviridae</taxon>
        <taxon>Ermolyevavirinae</taxon>
        <taxon>Thalassavirus</taxon>
        <taxon>Thalassavirus chester</taxon>
    </lineage>
</organism>
<keyword evidence="2" id="KW-1185">Reference proteome</keyword>
<evidence type="ECO:0000313" key="1">
    <source>
        <dbReference type="EMBL" id="QIN96540.1"/>
    </source>
</evidence>
<sequence>MLSKVIIPIVNYLVNRATIREEILALNFSREGYLEVHQKLVLLLVYPAWKRKLVSRVNGLPMRREDLESLRGWLMFMSRDEELIRGTLGNSTRLLVLFNIQHMLNHPEFDRVLWDRMQLEHLDLRT</sequence>